<dbReference type="SUPFAM" id="SSF52151">
    <property type="entry name" value="FabD/lysophospholipase-like"/>
    <property type="match status" value="1"/>
</dbReference>
<evidence type="ECO:0000256" key="1">
    <source>
        <dbReference type="ARBA" id="ARBA00022801"/>
    </source>
</evidence>
<dbReference type="Gene3D" id="3.40.1090.10">
    <property type="entry name" value="Cytosolic phospholipase A2 catalytic domain"/>
    <property type="match status" value="2"/>
</dbReference>
<keyword evidence="1" id="KW-0378">Hydrolase</keyword>
<dbReference type="InterPro" id="IPR002641">
    <property type="entry name" value="PNPLA_dom"/>
</dbReference>
<keyword evidence="2" id="KW-0442">Lipid degradation</keyword>
<protein>
    <recommendedName>
        <fullName evidence="4">PNPLA domain-containing protein</fullName>
    </recommendedName>
</protein>
<gene>
    <name evidence="5" type="ORF">MNBD_GAMMA01-1645</name>
</gene>
<dbReference type="AlphaFoldDB" id="A0A3B0VCK3"/>
<dbReference type="GO" id="GO:0016042">
    <property type="term" value="P:lipid catabolic process"/>
    <property type="evidence" value="ECO:0007669"/>
    <property type="project" value="UniProtKB-KW"/>
</dbReference>
<evidence type="ECO:0000313" key="5">
    <source>
        <dbReference type="EMBL" id="VAW40621.1"/>
    </source>
</evidence>
<dbReference type="InterPro" id="IPR050301">
    <property type="entry name" value="NTE"/>
</dbReference>
<organism evidence="5">
    <name type="scientific">hydrothermal vent metagenome</name>
    <dbReference type="NCBI Taxonomy" id="652676"/>
    <lineage>
        <taxon>unclassified sequences</taxon>
        <taxon>metagenomes</taxon>
        <taxon>ecological metagenomes</taxon>
    </lineage>
</organism>
<feature type="domain" description="PNPLA" evidence="4">
    <location>
        <begin position="20"/>
        <end position="240"/>
    </location>
</feature>
<dbReference type="GO" id="GO:0016787">
    <property type="term" value="F:hydrolase activity"/>
    <property type="evidence" value="ECO:0007669"/>
    <property type="project" value="UniProtKB-KW"/>
</dbReference>
<keyword evidence="3" id="KW-0443">Lipid metabolism</keyword>
<proteinExistence type="predicted"/>
<dbReference type="EMBL" id="UOEW01000278">
    <property type="protein sequence ID" value="VAW40621.1"/>
    <property type="molecule type" value="Genomic_DNA"/>
</dbReference>
<dbReference type="PROSITE" id="PS51635">
    <property type="entry name" value="PNPLA"/>
    <property type="match status" value="1"/>
</dbReference>
<evidence type="ECO:0000259" key="4">
    <source>
        <dbReference type="PROSITE" id="PS51635"/>
    </source>
</evidence>
<dbReference type="InterPro" id="IPR016035">
    <property type="entry name" value="Acyl_Trfase/lysoPLipase"/>
</dbReference>
<dbReference type="PANTHER" id="PTHR14226:SF57">
    <property type="entry name" value="BLR7027 PROTEIN"/>
    <property type="match status" value="1"/>
</dbReference>
<dbReference type="Pfam" id="PF01734">
    <property type="entry name" value="Patatin"/>
    <property type="match status" value="1"/>
</dbReference>
<evidence type="ECO:0000256" key="2">
    <source>
        <dbReference type="ARBA" id="ARBA00022963"/>
    </source>
</evidence>
<accession>A0A3B0VCK3</accession>
<reference evidence="5" key="1">
    <citation type="submission" date="2018-06" db="EMBL/GenBank/DDBJ databases">
        <authorList>
            <person name="Zhirakovskaya E."/>
        </authorList>
    </citation>
    <scope>NUCLEOTIDE SEQUENCE</scope>
</reference>
<dbReference type="PANTHER" id="PTHR14226">
    <property type="entry name" value="NEUROPATHY TARGET ESTERASE/SWISS CHEESE D.MELANOGASTER"/>
    <property type="match status" value="1"/>
</dbReference>
<name>A0A3B0VCK3_9ZZZZ</name>
<evidence type="ECO:0000256" key="3">
    <source>
        <dbReference type="ARBA" id="ARBA00023098"/>
    </source>
</evidence>
<sequence length="403" mass="45015">MITVKGAVNPVKSNLKTGLALAGGGPLGGFYELGAICALQDSVKALNLNNLDVYVGVSSGAFLVSSLANGISTEEIANIFAFNKKAETPFNPDHFLRPAYKQFLQKATDIPLVTYEALFLWLKNPLNTSIVDILETFGKILPTGVFDNSSLEEFLRKILSVNHCSNDFRKLKRKLYIVACDIDTGKIATFGNDINSDVPISKAVQASSALPGLYAPVKIKGKYYVDGALRRTMNASAALNQGVQLLFAVNPIVPFESEQELHKRSKLLKGGLPMVLSQTFRSIIQSRLKSGLEKYNTHYPKADIILIEPNKDDELLFNTNLFSYSKRDKLCEYAYQQTRIQIQQKFTEIQQVLKRHSFSINKNNLYAKDRTLDDFLKQQQQSSSRVKLRLDETLNQLGRAINH</sequence>